<reference evidence="2" key="1">
    <citation type="submission" date="2015-06" db="EMBL/GenBank/DDBJ databases">
        <title>Expansion of signal transduction pathways in fungi by whole-genome duplication.</title>
        <authorList>
            <consortium name="DOE Joint Genome Institute"/>
            <person name="Corrochano L.M."/>
            <person name="Kuo A."/>
            <person name="Marcet-Houben M."/>
            <person name="Polaino S."/>
            <person name="Salamov A."/>
            <person name="Villalobos J.M."/>
            <person name="Alvarez M.I."/>
            <person name="Avalos J."/>
            <person name="Benito E.P."/>
            <person name="Benoit I."/>
            <person name="Burger G."/>
            <person name="Camino L.P."/>
            <person name="Canovas D."/>
            <person name="Cerda-Olmedo E."/>
            <person name="Cheng J.-F."/>
            <person name="Dominguez A."/>
            <person name="Elias M."/>
            <person name="Eslava A.P."/>
            <person name="Glaser F."/>
            <person name="Grimwood J."/>
            <person name="Gutierrez G."/>
            <person name="Heitman J."/>
            <person name="Henrissat B."/>
            <person name="Iturriaga E.A."/>
            <person name="Lang B.F."/>
            <person name="Lavin J.L."/>
            <person name="Lee S."/>
            <person name="Li W."/>
            <person name="Lindquist E."/>
            <person name="Lopez-Garcia S."/>
            <person name="Luque E.M."/>
            <person name="Marcos A.T."/>
            <person name="Martin J."/>
            <person name="McCluskey K."/>
            <person name="Medina H.R."/>
            <person name="Miralles-Duran A."/>
            <person name="Miyazaki A."/>
            <person name="Munoz-Torres E."/>
            <person name="Oguiza J.A."/>
            <person name="Ohm R."/>
            <person name="Olmedo M."/>
            <person name="Orejas M."/>
            <person name="Ortiz-Castellanos L."/>
            <person name="Pisabarro A.G."/>
            <person name="Rodriguez-Romero J."/>
            <person name="Ruiz-Herrera J."/>
            <person name="Ruiz-Vazquez R."/>
            <person name="Sanz C."/>
            <person name="Schackwitz W."/>
            <person name="Schmutz J."/>
            <person name="Shahriari M."/>
            <person name="Shelest E."/>
            <person name="Silva-Franco F."/>
            <person name="Soanes D."/>
            <person name="Syed K."/>
            <person name="Tagua V.G."/>
            <person name="Talbot N.J."/>
            <person name="Thon M."/>
            <person name="De vries R.P."/>
            <person name="Wiebenga A."/>
            <person name="Yadav J.S."/>
            <person name="Braun E.L."/>
            <person name="Baker S."/>
            <person name="Garre V."/>
            <person name="Horwitz B."/>
            <person name="Torres-Martinez S."/>
            <person name="Idnurm A."/>
            <person name="Herrera-Estrella A."/>
            <person name="Gabaldon T."/>
            <person name="Grigoriev I.V."/>
        </authorList>
    </citation>
    <scope>NUCLEOTIDE SEQUENCE [LARGE SCALE GENOMIC DNA]</scope>
    <source>
        <strain evidence="2">NRRL 1555(-)</strain>
    </source>
</reference>
<protein>
    <submittedName>
        <fullName evidence="1">Uncharacterized protein</fullName>
    </submittedName>
</protein>
<dbReference type="OrthoDB" id="2288953at2759"/>
<proteinExistence type="predicted"/>
<dbReference type="InParanoid" id="A0A162N647"/>
<dbReference type="GeneID" id="29003701"/>
<dbReference type="RefSeq" id="XP_018284194.1">
    <property type="nucleotide sequence ID" value="XM_018442795.1"/>
</dbReference>
<sequence>MSDEEISHHTNSMDVDLDFDQDMSIDIKSPSEASSNYFCVCNVVKHRNSSNHSESNESDLAAINALMSHYKMDTLIKSKYTVRPVTYDVCQKDCIHFDTIEAGQYADEKEYERENMIQLAIIPGPKHPKNIVSFLEPIVKDLHMLQTSGLKVQTISGQSLCQFEGNRYGINGPNIFRNLNTLTSSTFFRLDKIHLISHKNVQIRHSSKLHWQLEITEENNWLNFLLFVMPTVVIHKCFLAITRRTVLDLVLVCSIAQQWEVTEEEIHAMESSFWLYESGLLLTAGMFEPITLLYSITWKNTDML</sequence>
<gene>
    <name evidence="1" type="ORF">PHYBLDRAFT_73165</name>
</gene>
<evidence type="ECO:0000313" key="1">
    <source>
        <dbReference type="EMBL" id="OAD66154.1"/>
    </source>
</evidence>
<dbReference type="Proteomes" id="UP000077315">
    <property type="component" value="Unassembled WGS sequence"/>
</dbReference>
<dbReference type="AlphaFoldDB" id="A0A162N647"/>
<organism evidence="1 2">
    <name type="scientific">Phycomyces blakesleeanus (strain ATCC 8743b / DSM 1359 / FGSC 10004 / NBRC 33097 / NRRL 1555)</name>
    <dbReference type="NCBI Taxonomy" id="763407"/>
    <lineage>
        <taxon>Eukaryota</taxon>
        <taxon>Fungi</taxon>
        <taxon>Fungi incertae sedis</taxon>
        <taxon>Mucoromycota</taxon>
        <taxon>Mucoromycotina</taxon>
        <taxon>Mucoromycetes</taxon>
        <taxon>Mucorales</taxon>
        <taxon>Phycomycetaceae</taxon>
        <taxon>Phycomyces</taxon>
    </lineage>
</organism>
<keyword evidence="2" id="KW-1185">Reference proteome</keyword>
<evidence type="ECO:0000313" key="2">
    <source>
        <dbReference type="Proteomes" id="UP000077315"/>
    </source>
</evidence>
<accession>A0A162N647</accession>
<name>A0A162N647_PHYB8</name>
<dbReference type="VEuPathDB" id="FungiDB:PHYBLDRAFT_73165"/>
<dbReference type="EMBL" id="KV441005">
    <property type="protein sequence ID" value="OAD66154.1"/>
    <property type="molecule type" value="Genomic_DNA"/>
</dbReference>